<accession>A0A2S4V5K2</accession>
<dbReference type="AlphaFoldDB" id="A0A2S4V5K2"/>
<dbReference type="GO" id="GO:0016887">
    <property type="term" value="F:ATP hydrolysis activity"/>
    <property type="evidence" value="ECO:0007669"/>
    <property type="project" value="TreeGrafter"/>
</dbReference>
<dbReference type="InterPro" id="IPR027417">
    <property type="entry name" value="P-loop_NTPase"/>
</dbReference>
<name>A0A2S4V5K2_9BASI</name>
<proteinExistence type="predicted"/>
<dbReference type="VEuPathDB" id="FungiDB:PSHT_02743"/>
<dbReference type="SUPFAM" id="SSF56784">
    <property type="entry name" value="HAD-like"/>
    <property type="match status" value="1"/>
</dbReference>
<comment type="caution">
    <text evidence="2">The sequence shown here is derived from an EMBL/GenBank/DDBJ whole genome shotgun (WGS) entry which is preliminary data.</text>
</comment>
<dbReference type="VEuPathDB" id="FungiDB:PSTT_10132"/>
<dbReference type="PANTHER" id="PTHR19211">
    <property type="entry name" value="ATP-BINDING TRANSPORT PROTEIN-RELATED"/>
    <property type="match status" value="1"/>
</dbReference>
<dbReference type="SUPFAM" id="SSF52540">
    <property type="entry name" value="P-loop containing nucleoside triphosphate hydrolases"/>
    <property type="match status" value="1"/>
</dbReference>
<dbReference type="GO" id="GO:0003746">
    <property type="term" value="F:translation elongation factor activity"/>
    <property type="evidence" value="ECO:0007669"/>
    <property type="project" value="TreeGrafter"/>
</dbReference>
<reference evidence="2" key="1">
    <citation type="submission" date="2017-12" db="EMBL/GenBank/DDBJ databases">
        <title>Gene loss provides genomic basis for host adaptation in cereal stripe rust fungi.</title>
        <authorList>
            <person name="Xia C."/>
        </authorList>
    </citation>
    <scope>NUCLEOTIDE SEQUENCE [LARGE SCALE GENOMIC DNA]</scope>
    <source>
        <strain evidence="2">93-210</strain>
    </source>
</reference>
<gene>
    <name evidence="2" type="ORF">PSTT_10132</name>
</gene>
<sequence length="233" mass="25999">MVSVSKSRIELGSNIQSRSLEIGSGEHVISLIQFPYQGERYPLVIFYPHQSPWTIVFCHGFQPWPLNLLALGKDHNDQNSQDGEILYNQVTSSQGLTLLAIIAVEDPLEPGVTEAVTSCARAGVAVKIVTVDSFITVMQFGIYNSCGIIMGADFLLLDEPTTHFDVVNIQWLLDNLKSLKTFTSIIVYHDSGFFNNVCTNILHLHRFKIMCYSGNLPAFVLRVSEDKTTSSWL</sequence>
<dbReference type="PANTHER" id="PTHR19211:SF5">
    <property type="entry name" value="ELONGATION FACTOR 3A-RELATED"/>
    <property type="match status" value="1"/>
</dbReference>
<dbReference type="InterPro" id="IPR050611">
    <property type="entry name" value="ABCF"/>
</dbReference>
<organism evidence="2 3">
    <name type="scientific">Puccinia striiformis</name>
    <dbReference type="NCBI Taxonomy" id="27350"/>
    <lineage>
        <taxon>Eukaryota</taxon>
        <taxon>Fungi</taxon>
        <taxon>Dikarya</taxon>
        <taxon>Basidiomycota</taxon>
        <taxon>Pucciniomycotina</taxon>
        <taxon>Pucciniomycetes</taxon>
        <taxon>Pucciniales</taxon>
        <taxon>Pucciniaceae</taxon>
        <taxon>Puccinia</taxon>
    </lineage>
</organism>
<evidence type="ECO:0000313" key="3">
    <source>
        <dbReference type="Proteomes" id="UP000239156"/>
    </source>
</evidence>
<evidence type="ECO:0000313" key="2">
    <source>
        <dbReference type="EMBL" id="POW04813.1"/>
    </source>
</evidence>
<dbReference type="Proteomes" id="UP000239156">
    <property type="component" value="Unassembled WGS sequence"/>
</dbReference>
<keyword evidence="1" id="KW-0677">Repeat</keyword>
<protein>
    <submittedName>
        <fullName evidence="2">Uncharacterized protein</fullName>
    </submittedName>
</protein>
<dbReference type="Gene3D" id="3.40.50.300">
    <property type="entry name" value="P-loop containing nucleotide triphosphate hydrolases"/>
    <property type="match status" value="1"/>
</dbReference>
<keyword evidence="3" id="KW-1185">Reference proteome</keyword>
<dbReference type="EMBL" id="PKSL01000107">
    <property type="protein sequence ID" value="POW04813.1"/>
    <property type="molecule type" value="Genomic_DNA"/>
</dbReference>
<dbReference type="GO" id="GO:0005524">
    <property type="term" value="F:ATP binding"/>
    <property type="evidence" value="ECO:0007669"/>
    <property type="project" value="TreeGrafter"/>
</dbReference>
<evidence type="ECO:0000256" key="1">
    <source>
        <dbReference type="ARBA" id="ARBA00022737"/>
    </source>
</evidence>
<dbReference type="InterPro" id="IPR036412">
    <property type="entry name" value="HAD-like_sf"/>
</dbReference>